<name>A0ABX0TES7_9MICO</name>
<dbReference type="RefSeq" id="WP_166781265.1">
    <property type="nucleotide sequence ID" value="NZ_JAAOYO010000004.1"/>
</dbReference>
<dbReference type="Proteomes" id="UP001318300">
    <property type="component" value="Unassembled WGS sequence"/>
</dbReference>
<feature type="region of interest" description="Disordered" evidence="1">
    <location>
        <begin position="403"/>
        <end position="428"/>
    </location>
</feature>
<evidence type="ECO:0000256" key="1">
    <source>
        <dbReference type="SAM" id="MobiDB-lite"/>
    </source>
</evidence>
<dbReference type="InterPro" id="IPR006427">
    <property type="entry name" value="Portal_HK97"/>
</dbReference>
<evidence type="ECO:0000313" key="3">
    <source>
        <dbReference type="Proteomes" id="UP001318300"/>
    </source>
</evidence>
<gene>
    <name evidence="2" type="ORF">E9228_002948</name>
</gene>
<protein>
    <submittedName>
        <fullName evidence="2">HK97 family phage portal protein</fullName>
    </submittedName>
</protein>
<evidence type="ECO:0000313" key="2">
    <source>
        <dbReference type="EMBL" id="NII42290.1"/>
    </source>
</evidence>
<sequence>MGLLDIFRGSRLPVDEVAPNGVPVEWRGQWFDQVMGFSVEKLWETQPALRTVVTFRARNVAQLGLHAFERLADGGRDRLRDDPLAQLIKQPNADQTAYELLYELVAALDLYDEAYWVVGESDTPSGFEIRSIPSGWVTGVRGGTFWRPDAYIVSPPGKPMFEVKAEQTIVFHGWSPLSGTRGTSPVKALRQTLAEQINAQEYRLQVWQRGGRAGTVVTRPQGATWTQEAQNRFMAALKERFTGSGSEAGGPLLLQDGMTIEQPGFSAKDNQFIDAAKLSIATVASVYHVNPTMIGQLDNANFSNVREFRRMLYTETLGPLLAQIQDRVNAFLVPRITDRATAYLEFNIGEKLRGSFEEQAAVTSTATGAPWMTRNEARALNNLPSVDGADELIVPLNVIEGGQASPQDGGAASGTQSGPRRPAKRSPLLLKERATPKQVNTVRDVFAAFFDRQARAVLSALGAKADSWWDEERWVKELSADLLAAGTPLTVDAARKTLEDAGIDPDTYDVDRTVNYLKAVATNTATRVNKATKEQLDAALDDDDPDAADHVFDVAADSRADQSGLTYATALAGFATVEAVHQSGGSGATKTWIVTSGKPRAAHAAMNGETVPYDDSFSNGAAWPGDASALDVDDIAGCTCDVQIDFP</sequence>
<comment type="caution">
    <text evidence="2">The sequence shown here is derived from an EMBL/GenBank/DDBJ whole genome shotgun (WGS) entry which is preliminary data.</text>
</comment>
<proteinExistence type="predicted"/>
<dbReference type="EMBL" id="JAAOYO010000004">
    <property type="protein sequence ID" value="NII42290.1"/>
    <property type="molecule type" value="Genomic_DNA"/>
</dbReference>
<reference evidence="2 3" key="1">
    <citation type="submission" date="2020-03" db="EMBL/GenBank/DDBJ databases">
        <title>Above-ground endophytic microbial communities from plants in different locations in the United States.</title>
        <authorList>
            <person name="Frank C."/>
        </authorList>
    </citation>
    <scope>NUCLEOTIDE SEQUENCE [LARGE SCALE GENOMIC DNA]</scope>
    <source>
        <strain evidence="2 3">WW7</strain>
    </source>
</reference>
<dbReference type="InterPro" id="IPR006944">
    <property type="entry name" value="Phage/GTA_portal"/>
</dbReference>
<accession>A0ABX0TES7</accession>
<dbReference type="Pfam" id="PF04860">
    <property type="entry name" value="Phage_portal"/>
    <property type="match status" value="1"/>
</dbReference>
<keyword evidence="3" id="KW-1185">Reference proteome</keyword>
<dbReference type="NCBIfam" id="TIGR01537">
    <property type="entry name" value="portal_HK97"/>
    <property type="match status" value="1"/>
</dbReference>
<organism evidence="2 3">
    <name type="scientific">Curtobacterium salicis</name>
    <dbReference type="NCBI Taxonomy" id="1779862"/>
    <lineage>
        <taxon>Bacteria</taxon>
        <taxon>Bacillati</taxon>
        <taxon>Actinomycetota</taxon>
        <taxon>Actinomycetes</taxon>
        <taxon>Micrococcales</taxon>
        <taxon>Microbacteriaceae</taxon>
        <taxon>Curtobacterium</taxon>
    </lineage>
</organism>